<accession>A0A7T0LIW2</accession>
<dbReference type="EMBL" id="CP063989">
    <property type="protein sequence ID" value="QPL04425.1"/>
    <property type="molecule type" value="Genomic_DNA"/>
</dbReference>
<evidence type="ECO:0000256" key="1">
    <source>
        <dbReference type="ARBA" id="ARBA00009986"/>
    </source>
</evidence>
<dbReference type="SUPFAM" id="SSF53720">
    <property type="entry name" value="ALDH-like"/>
    <property type="match status" value="1"/>
</dbReference>
<dbReference type="InterPro" id="IPR016163">
    <property type="entry name" value="Ald_DH_C"/>
</dbReference>
<dbReference type="FunFam" id="3.40.309.10:FF:000009">
    <property type="entry name" value="Aldehyde dehydrogenase A"/>
    <property type="match status" value="1"/>
</dbReference>
<dbReference type="InterPro" id="IPR016161">
    <property type="entry name" value="Ald_DH/histidinol_DH"/>
</dbReference>
<dbReference type="PANTHER" id="PTHR43353">
    <property type="entry name" value="SUCCINATE-SEMIALDEHYDE DEHYDROGENASE, MITOCHONDRIAL"/>
    <property type="match status" value="1"/>
</dbReference>
<dbReference type="RefSeq" id="WP_166854984.1">
    <property type="nucleotide sequence ID" value="NZ_CP063989.1"/>
</dbReference>
<dbReference type="Gene3D" id="3.40.605.10">
    <property type="entry name" value="Aldehyde Dehydrogenase, Chain A, domain 1"/>
    <property type="match status" value="1"/>
</dbReference>
<reference evidence="6 7" key="1">
    <citation type="submission" date="2020-11" db="EMBL/GenBank/DDBJ databases">
        <title>Actinomyces sp. ZJ750.</title>
        <authorList>
            <person name="Zhou J."/>
        </authorList>
    </citation>
    <scope>NUCLEOTIDE SEQUENCE [LARGE SCALE GENOMIC DNA]</scope>
    <source>
        <strain evidence="6 7">ZJ750</strain>
    </source>
</reference>
<dbReference type="AlphaFoldDB" id="A0A7T0LIW2"/>
<dbReference type="GO" id="GO:0009450">
    <property type="term" value="P:gamma-aminobutyric acid catabolic process"/>
    <property type="evidence" value="ECO:0007669"/>
    <property type="project" value="TreeGrafter"/>
</dbReference>
<evidence type="ECO:0000256" key="3">
    <source>
        <dbReference type="PROSITE-ProRule" id="PRU10007"/>
    </source>
</evidence>
<name>A0A7T0LIW2_9ACTO</name>
<evidence type="ECO:0000256" key="4">
    <source>
        <dbReference type="RuleBase" id="RU003345"/>
    </source>
</evidence>
<dbReference type="Proteomes" id="UP000594637">
    <property type="component" value="Chromosome"/>
</dbReference>
<dbReference type="InterPro" id="IPR015590">
    <property type="entry name" value="Aldehyde_DH_dom"/>
</dbReference>
<dbReference type="PROSITE" id="PS00687">
    <property type="entry name" value="ALDEHYDE_DEHYDR_GLU"/>
    <property type="match status" value="1"/>
</dbReference>
<organism evidence="6 7">
    <name type="scientific">Actinomyces respiraculi</name>
    <dbReference type="NCBI Taxonomy" id="2744574"/>
    <lineage>
        <taxon>Bacteria</taxon>
        <taxon>Bacillati</taxon>
        <taxon>Actinomycetota</taxon>
        <taxon>Actinomycetes</taxon>
        <taxon>Actinomycetales</taxon>
        <taxon>Actinomycetaceae</taxon>
        <taxon>Actinomyces</taxon>
    </lineage>
</organism>
<evidence type="ECO:0000256" key="2">
    <source>
        <dbReference type="ARBA" id="ARBA00023002"/>
    </source>
</evidence>
<sequence length="497" mass="53076">MDHTTIQEAVADLLSRIPTGIFLNGEFTESSSGECFDVLNPATGEVLATVASATSEDAAAAMDQAAAAQLTWQFTSPRERSEILRRAFELATTTYRADLALLMTLEMGKPLAQADAEVTYGAEFLRWFAEEAVRVRGDYFRVPEGHLQAVVVRRPVGPCLLITPWNFPLAMATRKAGPALAAGNVAILKPSKDTPLTSLFFAKIMAEAGLPAGVLSVLPSERNREITGPLIQDPRLRKVSFTGSTPVGRALLKEAADNVLRTSMELGGNAPFIVFEDADLDAAVAAALVTKMRNMGQACNASDHFLVHESVSEEFGRRLAEALEAQRVGDGTQKGVDIGPLVSARQRDAIAAMVDGALAAGARALTGGRVPEGPGFFYPPTVLVDVDPRTDIIREEIFGPVAPIVPFSREEEVIALANDDSVGLSAYVHTRDMNRVMRLAERLEFGMIGVNSATISNAAAPFGGVKQSGMGREGGKEGIEDYLETVYVGMPAPSFLP</sequence>
<dbReference type="FunFam" id="3.40.605.10:FF:000026">
    <property type="entry name" value="Aldehyde dehydrogenase, putative"/>
    <property type="match status" value="1"/>
</dbReference>
<keyword evidence="7" id="KW-1185">Reference proteome</keyword>
<dbReference type="PANTHER" id="PTHR43353:SF5">
    <property type="entry name" value="SUCCINATE-SEMIALDEHYDE DEHYDROGENASE, MITOCHONDRIAL"/>
    <property type="match status" value="1"/>
</dbReference>
<dbReference type="KEGG" id="arep:ID810_06185"/>
<feature type="domain" description="Aldehyde dehydrogenase" evidence="5">
    <location>
        <begin position="27"/>
        <end position="486"/>
    </location>
</feature>
<dbReference type="GO" id="GO:0004777">
    <property type="term" value="F:succinate-semialdehyde dehydrogenase (NAD+) activity"/>
    <property type="evidence" value="ECO:0007669"/>
    <property type="project" value="TreeGrafter"/>
</dbReference>
<feature type="active site" evidence="3">
    <location>
        <position position="265"/>
    </location>
</feature>
<dbReference type="InterPro" id="IPR029510">
    <property type="entry name" value="Ald_DH_CS_GLU"/>
</dbReference>
<keyword evidence="2 4" id="KW-0560">Oxidoreductase</keyword>
<comment type="similarity">
    <text evidence="1 4">Belongs to the aldehyde dehydrogenase family.</text>
</comment>
<dbReference type="InterPro" id="IPR050740">
    <property type="entry name" value="Aldehyde_DH_Superfamily"/>
</dbReference>
<dbReference type="Gene3D" id="3.40.309.10">
    <property type="entry name" value="Aldehyde Dehydrogenase, Chain A, domain 2"/>
    <property type="match status" value="1"/>
</dbReference>
<protein>
    <submittedName>
        <fullName evidence="6">NAD-dependent succinate-semialdehyde dehydrogenase</fullName>
    </submittedName>
</protein>
<evidence type="ECO:0000313" key="6">
    <source>
        <dbReference type="EMBL" id="QPL04425.1"/>
    </source>
</evidence>
<evidence type="ECO:0000259" key="5">
    <source>
        <dbReference type="Pfam" id="PF00171"/>
    </source>
</evidence>
<proteinExistence type="inferred from homology"/>
<dbReference type="FunFam" id="3.40.605.10:FF:000007">
    <property type="entry name" value="NAD/NADP-dependent betaine aldehyde dehydrogenase"/>
    <property type="match status" value="1"/>
</dbReference>
<dbReference type="Pfam" id="PF00171">
    <property type="entry name" value="Aldedh"/>
    <property type="match status" value="1"/>
</dbReference>
<gene>
    <name evidence="6" type="ORF">ID810_06185</name>
</gene>
<dbReference type="CDD" id="cd07103">
    <property type="entry name" value="ALDH_F5_SSADH_GabD"/>
    <property type="match status" value="1"/>
</dbReference>
<evidence type="ECO:0000313" key="7">
    <source>
        <dbReference type="Proteomes" id="UP000594637"/>
    </source>
</evidence>
<dbReference type="InterPro" id="IPR016162">
    <property type="entry name" value="Ald_DH_N"/>
</dbReference>